<proteinExistence type="predicted"/>
<feature type="signal peptide" evidence="1">
    <location>
        <begin position="1"/>
        <end position="20"/>
    </location>
</feature>
<evidence type="ECO:0000313" key="2">
    <source>
        <dbReference type="EMBL" id="CAD5225148.1"/>
    </source>
</evidence>
<feature type="chain" id="PRO_5036204513" evidence="1">
    <location>
        <begin position="21"/>
        <end position="511"/>
    </location>
</feature>
<dbReference type="Proteomes" id="UP000659654">
    <property type="component" value="Unassembled WGS sequence"/>
</dbReference>
<reference evidence="2" key="1">
    <citation type="submission" date="2020-09" db="EMBL/GenBank/DDBJ databases">
        <authorList>
            <person name="Kikuchi T."/>
        </authorList>
    </citation>
    <scope>NUCLEOTIDE SEQUENCE</scope>
    <source>
        <strain evidence="2">Ka4C1</strain>
    </source>
</reference>
<name>A0A7I8XDE8_BURXY</name>
<protein>
    <submittedName>
        <fullName evidence="2">(pine wood nematode) hypothetical protein</fullName>
    </submittedName>
</protein>
<dbReference type="EMBL" id="CAJFDI010000004">
    <property type="protein sequence ID" value="CAD5225148.1"/>
    <property type="molecule type" value="Genomic_DNA"/>
</dbReference>
<organism evidence="2 3">
    <name type="scientific">Bursaphelenchus xylophilus</name>
    <name type="common">Pinewood nematode worm</name>
    <name type="synonym">Aphelenchoides xylophilus</name>
    <dbReference type="NCBI Taxonomy" id="6326"/>
    <lineage>
        <taxon>Eukaryota</taxon>
        <taxon>Metazoa</taxon>
        <taxon>Ecdysozoa</taxon>
        <taxon>Nematoda</taxon>
        <taxon>Chromadorea</taxon>
        <taxon>Rhabditida</taxon>
        <taxon>Tylenchina</taxon>
        <taxon>Tylenchomorpha</taxon>
        <taxon>Aphelenchoidea</taxon>
        <taxon>Aphelenchoididae</taxon>
        <taxon>Bursaphelenchus</taxon>
    </lineage>
</organism>
<evidence type="ECO:0000256" key="1">
    <source>
        <dbReference type="SAM" id="SignalP"/>
    </source>
</evidence>
<dbReference type="EMBL" id="CAJFCV020000004">
    <property type="protein sequence ID" value="CAG9114154.1"/>
    <property type="molecule type" value="Genomic_DNA"/>
</dbReference>
<keyword evidence="1" id="KW-0732">Signal</keyword>
<sequence>MKGRLVCLFCYFVLPSVVQGVGFKNFADDVFIKKDLDEISNKSTIIAKLLRTVVPSPRAFQPSQEQIQQELTDLLEVIGRQRLALIETNDYLQSKVGYNKDVNDKIRYFDGLLNALSYDFTIPGFQRLKEKCQHVDERPYSLFNQVRTMLLSVCHSDIIQAENEKIRKTVDNIHRQIVQYFPESAEEQRIVNKMLSEELGEAEDPIFFLDSLLNDLLNNTSMLKGDFVAAIKKSRVNSGFRPGCILKSLGVELKYERFKFAREVNVFRHDLIKLVADHTICLGALGTPENKMADERKQLAELVDKIEENVLHYKELMLERFWIHGISEVDYSDVTIDRGDLNKTAADLKANIERYGNADVRYSVISYLNRPEQIGHPPSTFNLDCPPTRCFLETLGGVSFLVIRNPASQDPQIYRRAREWYQRNEDEIRKRIDEKSTHYFAFSIVDNIQSSVDLKSSPFAGTLLLRFYGFGKVELPTGIALVNSNSVECVYYEWNTFFPKKDEVIKFFLIV</sequence>
<comment type="caution">
    <text evidence="2">The sequence shown here is derived from an EMBL/GenBank/DDBJ whole genome shotgun (WGS) entry which is preliminary data.</text>
</comment>
<accession>A0A7I8XDE8</accession>
<evidence type="ECO:0000313" key="3">
    <source>
        <dbReference type="Proteomes" id="UP000659654"/>
    </source>
</evidence>
<dbReference type="AlphaFoldDB" id="A0A7I8XDE8"/>
<keyword evidence="3" id="KW-1185">Reference proteome</keyword>
<gene>
    <name evidence="2" type="ORF">BXYJ_LOCUS8399</name>
</gene>
<dbReference type="SMR" id="A0A7I8XDE8"/>
<dbReference type="Proteomes" id="UP000582659">
    <property type="component" value="Unassembled WGS sequence"/>
</dbReference>